<dbReference type="GO" id="GO:0005199">
    <property type="term" value="F:structural constituent of cell wall"/>
    <property type="evidence" value="ECO:0007669"/>
    <property type="project" value="EnsemblFungi"/>
</dbReference>
<dbReference type="InterPro" id="IPR008427">
    <property type="entry name" value="Extracellular_membr_CFEM_dom"/>
</dbReference>
<evidence type="ECO:0000256" key="3">
    <source>
        <dbReference type="ARBA" id="ARBA00022729"/>
    </source>
</evidence>
<accession>G8JRJ2</accession>
<evidence type="ECO:0000256" key="2">
    <source>
        <dbReference type="ARBA" id="ARBA00022525"/>
    </source>
</evidence>
<dbReference type="InParanoid" id="G8JRJ2"/>
<dbReference type="Proteomes" id="UP000006790">
    <property type="component" value="Chromosome 3"/>
</dbReference>
<evidence type="ECO:0000313" key="9">
    <source>
        <dbReference type="Proteomes" id="UP000006790"/>
    </source>
</evidence>
<evidence type="ECO:0000256" key="5">
    <source>
        <dbReference type="PROSITE-ProRule" id="PRU01356"/>
    </source>
</evidence>
<sequence>MRSSTFVTSVVLAIAVCVSEVIATPPACLLACVAQVSKSSTCGLGKVSCFCNDQSDAIENCLKSICPSGDSDTALSSFKSTCSEHGASSGSQSSASSTSTVSKTSSVSSASASSASASSASASSASASSTPVGSGSSILSSTLVASSSAVHSSKASESTFASTTLSSSIIQGSTTPGLPLQQSIAGAESLVAGYGVAGFLMIAGMLI</sequence>
<dbReference type="AlphaFoldDB" id="G8JRJ2"/>
<keyword evidence="9" id="KW-1185">Reference proteome</keyword>
<dbReference type="RefSeq" id="XP_003645578.1">
    <property type="nucleotide sequence ID" value="XM_003645530.1"/>
</dbReference>
<dbReference type="GO" id="GO:0031505">
    <property type="term" value="P:fungal-type cell wall organization"/>
    <property type="evidence" value="ECO:0007669"/>
    <property type="project" value="EnsemblFungi"/>
</dbReference>
<dbReference type="HOGENOM" id="CLU_078308_0_0_1"/>
<evidence type="ECO:0000256" key="1">
    <source>
        <dbReference type="ARBA" id="ARBA00004613"/>
    </source>
</evidence>
<dbReference type="PROSITE" id="PS52012">
    <property type="entry name" value="CFEM"/>
    <property type="match status" value="1"/>
</dbReference>
<evidence type="ECO:0000313" key="8">
    <source>
        <dbReference type="EMBL" id="AET38761.1"/>
    </source>
</evidence>
<name>G8JRJ2_ERECY</name>
<keyword evidence="4 5" id="KW-1015">Disulfide bond</keyword>
<dbReference type="KEGG" id="erc:Ecym_3268"/>
<dbReference type="OMA" id="VEYICEV"/>
<dbReference type="GO" id="GO:0009277">
    <property type="term" value="C:fungal-type cell wall"/>
    <property type="evidence" value="ECO:0007669"/>
    <property type="project" value="EnsemblFungi"/>
</dbReference>
<comment type="subcellular location">
    <subcellularLocation>
        <location evidence="1">Secreted</location>
    </subcellularLocation>
</comment>
<reference evidence="9" key="1">
    <citation type="journal article" date="2012" name="G3 (Bethesda)">
        <title>Pichia sorbitophila, an interspecies yeast hybrid reveals early steps of genome resolution following polyploidization.</title>
        <authorList>
            <person name="Leh Louis V."/>
            <person name="Despons L."/>
            <person name="Friedrich A."/>
            <person name="Martin T."/>
            <person name="Durrens P."/>
            <person name="Casaregola S."/>
            <person name="Neuveglise C."/>
            <person name="Fairhead C."/>
            <person name="Marck C."/>
            <person name="Cruz J.A."/>
            <person name="Straub M.L."/>
            <person name="Kugler V."/>
            <person name="Sacerdot C."/>
            <person name="Uzunov Z."/>
            <person name="Thierry A."/>
            <person name="Weiss S."/>
            <person name="Bleykasten C."/>
            <person name="De Montigny J."/>
            <person name="Jacques N."/>
            <person name="Jung P."/>
            <person name="Lemaire M."/>
            <person name="Mallet S."/>
            <person name="Morel G."/>
            <person name="Richard G.F."/>
            <person name="Sarkar A."/>
            <person name="Savel G."/>
            <person name="Schacherer J."/>
            <person name="Seret M.L."/>
            <person name="Talla E."/>
            <person name="Samson G."/>
            <person name="Jubin C."/>
            <person name="Poulain J."/>
            <person name="Vacherie B."/>
            <person name="Barbe V."/>
            <person name="Pelletier E."/>
            <person name="Sherman D.J."/>
            <person name="Westhof E."/>
            <person name="Weissenbach J."/>
            <person name="Baret P.V."/>
            <person name="Wincker P."/>
            <person name="Gaillardin C."/>
            <person name="Dujon B."/>
            <person name="Souciet J.L."/>
        </authorList>
    </citation>
    <scope>NUCLEOTIDE SEQUENCE [LARGE SCALE GENOMIC DNA]</scope>
    <source>
        <strain evidence="9">CBS 270.75 / DBVPG 7215 / KCTC 17166 / NRRL Y-17582</strain>
    </source>
</reference>
<feature type="signal peptide" evidence="6">
    <location>
        <begin position="1"/>
        <end position="23"/>
    </location>
</feature>
<feature type="chain" id="PRO_5003510610" description="CFEM domain-containing protein" evidence="6">
    <location>
        <begin position="24"/>
        <end position="207"/>
    </location>
</feature>
<dbReference type="GeneID" id="11468843"/>
<organism evidence="8 9">
    <name type="scientific">Eremothecium cymbalariae (strain CBS 270.75 / DBVPG 7215 / KCTC 17166 / NRRL Y-17582)</name>
    <name type="common">Yeast</name>
    <dbReference type="NCBI Taxonomy" id="931890"/>
    <lineage>
        <taxon>Eukaryota</taxon>
        <taxon>Fungi</taxon>
        <taxon>Dikarya</taxon>
        <taxon>Ascomycota</taxon>
        <taxon>Saccharomycotina</taxon>
        <taxon>Saccharomycetes</taxon>
        <taxon>Saccharomycetales</taxon>
        <taxon>Saccharomycetaceae</taxon>
        <taxon>Eremothecium</taxon>
    </lineage>
</organism>
<evidence type="ECO:0000256" key="6">
    <source>
        <dbReference type="SAM" id="SignalP"/>
    </source>
</evidence>
<feature type="domain" description="CFEM" evidence="7">
    <location>
        <begin position="1"/>
        <end position="108"/>
    </location>
</feature>
<keyword evidence="2" id="KW-0964">Secreted</keyword>
<dbReference type="GO" id="GO:0005576">
    <property type="term" value="C:extracellular region"/>
    <property type="evidence" value="ECO:0007669"/>
    <property type="project" value="UniProtKB-SubCell"/>
</dbReference>
<evidence type="ECO:0000259" key="7">
    <source>
        <dbReference type="PROSITE" id="PS52012"/>
    </source>
</evidence>
<dbReference type="OrthoDB" id="4095829at2759"/>
<gene>
    <name evidence="8" type="ordered locus">Ecym_3268</name>
</gene>
<keyword evidence="3 6" id="KW-0732">Signal</keyword>
<protein>
    <recommendedName>
        <fullName evidence="7">CFEM domain-containing protein</fullName>
    </recommendedName>
</protein>
<dbReference type="eggNOG" id="ENOG502S1X2">
    <property type="taxonomic scope" value="Eukaryota"/>
</dbReference>
<dbReference type="SMART" id="SM00747">
    <property type="entry name" value="CFEM"/>
    <property type="match status" value="1"/>
</dbReference>
<feature type="disulfide bond" evidence="5">
    <location>
        <begin position="42"/>
        <end position="49"/>
    </location>
</feature>
<comment type="caution">
    <text evidence="5">Lacks conserved residue(s) required for the propagation of feature annotation.</text>
</comment>
<proteinExistence type="predicted"/>
<dbReference type="Pfam" id="PF05730">
    <property type="entry name" value="CFEM"/>
    <property type="match status" value="1"/>
</dbReference>
<dbReference type="EMBL" id="CP002499">
    <property type="protein sequence ID" value="AET38761.1"/>
    <property type="molecule type" value="Genomic_DNA"/>
</dbReference>
<evidence type="ECO:0000256" key="4">
    <source>
        <dbReference type="ARBA" id="ARBA00023157"/>
    </source>
</evidence>